<dbReference type="PROSITE" id="PS00330">
    <property type="entry name" value="HEMOLYSIN_CALCIUM"/>
    <property type="match status" value="6"/>
</dbReference>
<evidence type="ECO:0000313" key="4">
    <source>
        <dbReference type="EMBL" id="ETW12737.1"/>
    </source>
</evidence>
<sequence length="828" mass="81772">MPIEVGYAGTVTGGSFALPAGPVSLTAVLTGGVRRIAVSDEVFAGTEMLGASGAGLSRTGDPAWHEPAARVALTVNGEARSLPDAVIATALGHLALDGGNGQSVWLAEGGRAADRGTVVAADVGGATQLFVAAATGAGLTGYVLNGTEAPGTARPVQDTDGRYLDQVADLAVIATSGGTYLYAGSSSEAGLTGFRVRADARLSEVESLGREESLPVQTVSGLAAAHVAGRDFLVVAASGSSSLTVLRVRADGSVVPTDHVFDGRDTRFQGVAQIETVQVGGQAFVIAAGADEGMTVFRLSPDGRLIHEDTLVETGSGALNDPVDIAALVTGAEARIVTRGEGQAGGGVYTLNLGAAGDVARVPSGTRTGTSGSDLLQLTNGAGTLDGGAGADVLIDGPGSDRLRGGAGRDTFVLIADGEADTILDATPGQDVIDLSGWPFLYSLDAVAVTPTDSGATLRFGDEVLHIRSAAGGSLSVAQVERLVPAFLNRAEIVLGPLQQAAPEPAPEPFPDTVPPPIMPANGGGTATDPGDFEDLPGTIDEAGPVGSASGVMVDGTDGADTLSGGDGDDTVLGRGGNDVLSGGAGDDTIAAADGADRVDGGSGNDMIGGGTGNDTLFGGAGRDTLGGGRGDDSLDGGDGADVLAGGPGNDIIEGGVGNDTIGASYGNDQVRGAGGDDDIGGGTGRDILSGGNGDDRLGGGEGDDTVKGGAGADFVAGGGRNDRLEGGAGADTLNGGVGNDVFEGGGGADVFVFTRFTDGERDVIEDFTPGVDLMRLSGIPGRGAAGKFAALTIEAVEDGTGIFFGGHTIIVKDMTPDAFNPEDFLFL</sequence>
<keyword evidence="5" id="KW-1185">Reference proteome</keyword>
<dbReference type="SUPFAM" id="SSF51120">
    <property type="entry name" value="beta-Roll"/>
    <property type="match status" value="3"/>
</dbReference>
<dbReference type="InterPro" id="IPR050557">
    <property type="entry name" value="RTX_toxin/Mannuronan_C5-epim"/>
</dbReference>
<feature type="region of interest" description="Disordered" evidence="3">
    <location>
        <begin position="668"/>
        <end position="708"/>
    </location>
</feature>
<dbReference type="eggNOG" id="COG2931">
    <property type="taxonomic scope" value="Bacteria"/>
</dbReference>
<dbReference type="EMBL" id="AQQW01000005">
    <property type="protein sequence ID" value="ETW12737.1"/>
    <property type="molecule type" value="Genomic_DNA"/>
</dbReference>
<gene>
    <name evidence="4" type="ORF">ATO8_09348</name>
</gene>
<organism evidence="4 5">
    <name type="scientific">Roseivivax marinus</name>
    <dbReference type="NCBI Taxonomy" id="1379903"/>
    <lineage>
        <taxon>Bacteria</taxon>
        <taxon>Pseudomonadati</taxon>
        <taxon>Pseudomonadota</taxon>
        <taxon>Alphaproteobacteria</taxon>
        <taxon>Rhodobacterales</taxon>
        <taxon>Roseobacteraceae</taxon>
        <taxon>Roseivivax</taxon>
    </lineage>
</organism>
<evidence type="ECO:0000256" key="3">
    <source>
        <dbReference type="SAM" id="MobiDB-lite"/>
    </source>
</evidence>
<dbReference type="GO" id="GO:0005509">
    <property type="term" value="F:calcium ion binding"/>
    <property type="evidence" value="ECO:0007669"/>
    <property type="project" value="InterPro"/>
</dbReference>
<evidence type="ECO:0000256" key="2">
    <source>
        <dbReference type="ARBA" id="ARBA00022525"/>
    </source>
</evidence>
<dbReference type="InterPro" id="IPR011049">
    <property type="entry name" value="Serralysin-like_metalloprot_C"/>
</dbReference>
<protein>
    <submittedName>
        <fullName evidence="4">Hemolysin-type calcium-binding repeat family protein</fullName>
    </submittedName>
</protein>
<feature type="region of interest" description="Disordered" evidence="3">
    <location>
        <begin position="618"/>
        <end position="647"/>
    </location>
</feature>
<dbReference type="Proteomes" id="UP000019063">
    <property type="component" value="Unassembled WGS sequence"/>
</dbReference>
<name>W4HJ17_9RHOB</name>
<dbReference type="GO" id="GO:0005576">
    <property type="term" value="C:extracellular region"/>
    <property type="evidence" value="ECO:0007669"/>
    <property type="project" value="UniProtKB-SubCell"/>
</dbReference>
<dbReference type="PANTHER" id="PTHR38340:SF1">
    <property type="entry name" value="S-LAYER PROTEIN"/>
    <property type="match status" value="1"/>
</dbReference>
<dbReference type="InterPro" id="IPR018511">
    <property type="entry name" value="Hemolysin-typ_Ca-bd_CS"/>
</dbReference>
<keyword evidence="2" id="KW-0964">Secreted</keyword>
<dbReference type="Pfam" id="PF00353">
    <property type="entry name" value="HemolysinCabind"/>
    <property type="match status" value="5"/>
</dbReference>
<feature type="compositionally biased region" description="Gly residues" evidence="3">
    <location>
        <begin position="618"/>
        <end position="629"/>
    </location>
</feature>
<dbReference type="PATRIC" id="fig|1317118.6.peg.1933"/>
<dbReference type="Gene3D" id="2.150.10.10">
    <property type="entry name" value="Serralysin-like metalloprotease, C-terminal"/>
    <property type="match status" value="4"/>
</dbReference>
<dbReference type="RefSeq" id="WP_112324769.1">
    <property type="nucleotide sequence ID" value="NZ_AQQW01000005.1"/>
</dbReference>
<evidence type="ECO:0000313" key="5">
    <source>
        <dbReference type="Proteomes" id="UP000019063"/>
    </source>
</evidence>
<dbReference type="PRINTS" id="PR00313">
    <property type="entry name" value="CABNDNGRPT"/>
</dbReference>
<reference evidence="4 5" key="1">
    <citation type="journal article" date="2014" name="Antonie Van Leeuwenhoek">
        <title>Roseivivax atlanticus sp. nov., isolated from surface seawater of the Atlantic Ocean.</title>
        <authorList>
            <person name="Li G."/>
            <person name="Lai Q."/>
            <person name="Liu X."/>
            <person name="Sun F."/>
            <person name="Shao Z."/>
        </authorList>
    </citation>
    <scope>NUCLEOTIDE SEQUENCE [LARGE SCALE GENOMIC DNA]</scope>
    <source>
        <strain evidence="4 5">22II-s10s</strain>
    </source>
</reference>
<proteinExistence type="predicted"/>
<dbReference type="STRING" id="1379903.ATO8_09348"/>
<comment type="caution">
    <text evidence="4">The sequence shown here is derived from an EMBL/GenBank/DDBJ whole genome shotgun (WGS) entry which is preliminary data.</text>
</comment>
<comment type="subcellular location">
    <subcellularLocation>
        <location evidence="1">Secreted</location>
    </subcellularLocation>
</comment>
<evidence type="ECO:0000256" key="1">
    <source>
        <dbReference type="ARBA" id="ARBA00004613"/>
    </source>
</evidence>
<dbReference type="AlphaFoldDB" id="W4HJ17"/>
<accession>W4HJ17</accession>
<dbReference type="PANTHER" id="PTHR38340">
    <property type="entry name" value="S-LAYER PROTEIN"/>
    <property type="match status" value="1"/>
</dbReference>
<dbReference type="InterPro" id="IPR001343">
    <property type="entry name" value="Hemolysn_Ca-bd"/>
</dbReference>